<proteinExistence type="predicted"/>
<dbReference type="EMBL" id="BJUB01000002">
    <property type="protein sequence ID" value="GEK20143.1"/>
    <property type="molecule type" value="Genomic_DNA"/>
</dbReference>
<evidence type="ECO:0000313" key="1">
    <source>
        <dbReference type="EMBL" id="GEK20143.1"/>
    </source>
</evidence>
<dbReference type="Gene3D" id="2.30.110.10">
    <property type="entry name" value="Electron Transport, Fmn-binding Protein, Chain A"/>
    <property type="match status" value="1"/>
</dbReference>
<dbReference type="AlphaFoldDB" id="A0A510UZP3"/>
<dbReference type="NCBIfam" id="TIGR00026">
    <property type="entry name" value="hi_GC_TIGR00026"/>
    <property type="match status" value="1"/>
</dbReference>
<accession>A0A510UZP3</accession>
<evidence type="ECO:0000313" key="2">
    <source>
        <dbReference type="Proteomes" id="UP000321118"/>
    </source>
</evidence>
<reference evidence="1 2" key="1">
    <citation type="submission" date="2019-07" db="EMBL/GenBank/DDBJ databases">
        <title>Whole genome shotgun sequence of Cellulomonas xylanilytica NBRC 101102.</title>
        <authorList>
            <person name="Hosoyama A."/>
            <person name="Uohara A."/>
            <person name="Ohji S."/>
            <person name="Ichikawa N."/>
        </authorList>
    </citation>
    <scope>NUCLEOTIDE SEQUENCE [LARGE SCALE GENOMIC DNA]</scope>
    <source>
        <strain evidence="1 2">NBRC 101102</strain>
    </source>
</reference>
<dbReference type="InterPro" id="IPR004378">
    <property type="entry name" value="F420H2_quin_Rdtase"/>
</dbReference>
<keyword evidence="2" id="KW-1185">Reference proteome</keyword>
<comment type="caution">
    <text evidence="1">The sequence shown here is derived from an EMBL/GenBank/DDBJ whole genome shotgun (WGS) entry which is preliminary data.</text>
</comment>
<sequence length="129" mass="14435">MPIPLRVARFNRRVTNPLLGTLSDHVWPMATLHHVGRSSGRRYRTPVFAFTTRRGVVIALTYGPQVQWLRNLEAADGARMVRRGRVLTLSAPVRLHGDDGARLVPAVIRAGLRLMRVDEFVEVAATPHP</sequence>
<dbReference type="InterPro" id="IPR012349">
    <property type="entry name" value="Split_barrel_FMN-bd"/>
</dbReference>
<dbReference type="GO" id="GO:0016491">
    <property type="term" value="F:oxidoreductase activity"/>
    <property type="evidence" value="ECO:0007669"/>
    <property type="project" value="InterPro"/>
</dbReference>
<dbReference type="RefSeq" id="WP_186813280.1">
    <property type="nucleotide sequence ID" value="NZ_BJUB01000002.1"/>
</dbReference>
<organism evidence="1 2">
    <name type="scientific">Cellulomonas xylanilytica</name>
    <dbReference type="NCBI Taxonomy" id="233583"/>
    <lineage>
        <taxon>Bacteria</taxon>
        <taxon>Bacillati</taxon>
        <taxon>Actinomycetota</taxon>
        <taxon>Actinomycetes</taxon>
        <taxon>Micrococcales</taxon>
        <taxon>Cellulomonadaceae</taxon>
        <taxon>Cellulomonas</taxon>
    </lineage>
</organism>
<protein>
    <submittedName>
        <fullName evidence="1">Nitroreductase</fullName>
    </submittedName>
</protein>
<name>A0A510UZP3_9CELL</name>
<dbReference type="Proteomes" id="UP000321118">
    <property type="component" value="Unassembled WGS sequence"/>
</dbReference>
<gene>
    <name evidence="1" type="ORF">CXY01_06630</name>
</gene>